<accession>A0AA38XUB8</accession>
<protein>
    <submittedName>
        <fullName evidence="1">Uncharacterized protein</fullName>
    </submittedName>
</protein>
<comment type="caution">
    <text evidence="1">The sequence shown here is derived from an EMBL/GenBank/DDBJ whole genome shotgun (WGS) entry which is preliminary data.</text>
</comment>
<evidence type="ECO:0000313" key="1">
    <source>
        <dbReference type="EMBL" id="KAJ9621427.1"/>
    </source>
</evidence>
<reference evidence="1" key="1">
    <citation type="submission" date="2022-10" db="EMBL/GenBank/DDBJ databases">
        <title>Culturing micro-colonial fungi from biological soil crusts in the Mojave desert and describing Neophaeococcomyces mojavensis, and introducing the new genera and species Taxawa tesnikishii.</title>
        <authorList>
            <person name="Kurbessoian T."/>
            <person name="Stajich J.E."/>
        </authorList>
    </citation>
    <scope>NUCLEOTIDE SEQUENCE</scope>
    <source>
        <strain evidence="1">TK_35</strain>
    </source>
</reference>
<proteinExistence type="predicted"/>
<sequence>MASERLASELSAGISTIRFDSVSTESLDLSPSSSHVVYGTAEGSSGEFTRFLMVFEPAAQGLMDKLVGRQGFFRIGYWAIIAAKVEINDVDRDGNKDIFIHLKSSYADGTAKGLIILKKGTDDVWHLIGLPSLTAIMHSRAAGKSPLAPGMRSPTTPKLWFSSHQPKLEDDSSKLKEYASWEIDELEWIANTSNGVTSFWMIRNGTKIGIFDQPQAAYKHIGVLSNVYDDEAIQGPHHLMVSFFKIDGEKLAPDPLWNWSYPMLSIGLEESAEWKLSEFHEVGTQVHIVDGIQFGLTEFGRADTD</sequence>
<organism evidence="1">
    <name type="scientific">Knufia peltigerae</name>
    <dbReference type="NCBI Taxonomy" id="1002370"/>
    <lineage>
        <taxon>Eukaryota</taxon>
        <taxon>Fungi</taxon>
        <taxon>Dikarya</taxon>
        <taxon>Ascomycota</taxon>
        <taxon>Pezizomycotina</taxon>
        <taxon>Eurotiomycetes</taxon>
        <taxon>Chaetothyriomycetidae</taxon>
        <taxon>Chaetothyriales</taxon>
        <taxon>Trichomeriaceae</taxon>
        <taxon>Knufia</taxon>
    </lineage>
</organism>
<name>A0AA38XUB8_9EURO</name>
<gene>
    <name evidence="1" type="ORF">H2204_011862</name>
</gene>
<dbReference type="AlphaFoldDB" id="A0AA38XUB8"/>
<dbReference type="EMBL" id="JAPDRN010000114">
    <property type="protein sequence ID" value="KAJ9621427.1"/>
    <property type="molecule type" value="Genomic_DNA"/>
</dbReference>